<gene>
    <name evidence="1" type="ORF">RUMGNA_03203</name>
</gene>
<protein>
    <submittedName>
        <fullName evidence="1">Uncharacterized protein</fullName>
    </submittedName>
</protein>
<evidence type="ECO:0000313" key="1">
    <source>
        <dbReference type="EMBL" id="EDN76523.1"/>
    </source>
</evidence>
<dbReference type="EMBL" id="AAYG02000028">
    <property type="protein sequence ID" value="EDN76523.1"/>
    <property type="molecule type" value="Genomic_DNA"/>
</dbReference>
<comment type="caution">
    <text evidence="1">The sequence shown here is derived from an EMBL/GenBank/DDBJ whole genome shotgun (WGS) entry which is preliminary data.</text>
</comment>
<dbReference type="PaxDb" id="411470-RUMGNA_03203"/>
<evidence type="ECO:0000313" key="2">
    <source>
        <dbReference type="Proteomes" id="UP000004410"/>
    </source>
</evidence>
<name>A7B6J0_MEDG7</name>
<sequence>MKCGIFSGENEIERNKKVNRKINKWQDAQKCKKMSKFEK</sequence>
<reference evidence="1 2" key="2">
    <citation type="submission" date="2007-06" db="EMBL/GenBank/DDBJ databases">
        <title>Draft genome sequence of Ruminococcus gnavus (ATCC 29149).</title>
        <authorList>
            <person name="Sudarsanam P."/>
            <person name="Ley R."/>
            <person name="Guruge J."/>
            <person name="Turnbaugh P.J."/>
            <person name="Mahowald M."/>
            <person name="Liep D."/>
            <person name="Gordon J."/>
        </authorList>
    </citation>
    <scope>NUCLEOTIDE SEQUENCE [LARGE SCALE GENOMIC DNA]</scope>
    <source>
        <strain evidence="1 2">ATCC 29149</strain>
    </source>
</reference>
<proteinExistence type="predicted"/>
<reference evidence="1 2" key="1">
    <citation type="submission" date="2007-04" db="EMBL/GenBank/DDBJ databases">
        <authorList>
            <person name="Fulton L."/>
            <person name="Clifton S."/>
            <person name="Fulton B."/>
            <person name="Xu J."/>
            <person name="Minx P."/>
            <person name="Pepin K.H."/>
            <person name="Johnson M."/>
            <person name="Thiruvilangam P."/>
            <person name="Bhonagiri V."/>
            <person name="Nash W.E."/>
            <person name="Mardis E.R."/>
            <person name="Wilson R.K."/>
        </authorList>
    </citation>
    <scope>NUCLEOTIDE SEQUENCE [LARGE SCALE GENOMIC DNA]</scope>
    <source>
        <strain evidence="1 2">ATCC 29149</strain>
    </source>
</reference>
<accession>A7B6J0</accession>
<dbReference type="Proteomes" id="UP000004410">
    <property type="component" value="Unassembled WGS sequence"/>
</dbReference>
<organism evidence="1 2">
    <name type="scientific">Mediterraneibacter gnavus (strain ATCC 29149 / DSM 114966 / JCM 6515 / VPI C7-9)</name>
    <name type="common">Ruminococcus gnavus</name>
    <dbReference type="NCBI Taxonomy" id="411470"/>
    <lineage>
        <taxon>Bacteria</taxon>
        <taxon>Bacillati</taxon>
        <taxon>Bacillota</taxon>
        <taxon>Clostridia</taxon>
        <taxon>Lachnospirales</taxon>
        <taxon>Lachnospiraceae</taxon>
        <taxon>Mediterraneibacter</taxon>
    </lineage>
</organism>
<dbReference type="AlphaFoldDB" id="A7B6J0"/>